<evidence type="ECO:0000256" key="1">
    <source>
        <dbReference type="SAM" id="MobiDB-lite"/>
    </source>
</evidence>
<evidence type="ECO:0000313" key="2">
    <source>
        <dbReference type="EMBL" id="RDB27296.1"/>
    </source>
</evidence>
<proteinExistence type="predicted"/>
<dbReference type="Proteomes" id="UP000076154">
    <property type="component" value="Unassembled WGS sequence"/>
</dbReference>
<name>A0A369K8Q7_HYPMA</name>
<keyword evidence="3" id="KW-1185">Reference proteome</keyword>
<protein>
    <submittedName>
        <fullName evidence="2">Uncharacterized protein</fullName>
    </submittedName>
</protein>
<dbReference type="EMBL" id="LUEZ02000017">
    <property type="protein sequence ID" value="RDB27296.1"/>
    <property type="molecule type" value="Genomic_DNA"/>
</dbReference>
<dbReference type="AlphaFoldDB" id="A0A369K8Q7"/>
<evidence type="ECO:0000313" key="3">
    <source>
        <dbReference type="Proteomes" id="UP000076154"/>
    </source>
</evidence>
<sequence length="286" mass="31099">MSLALSTHEVAFPGQELGSSAASRKENTPLRQTALLAALDKGMQKGKKRSLTLVNGEELDLMSPIPVTPQVLEAMRLRIIELEDGIAQQPPAKRARTSNGASAPAPEASAGPSAASTKAEEKKRKMQVKKIFDRLKKECRLDACKFQGAPKTIKFDEVYEQSEFQTLFSGKGTLIQPTPENKPKSVVTIIHFSTPAQLEAFFGDELKALKGNIWSRGGMPARAFGAGFGGFGSTFTKSVKQGACDVTIRSLEVNYSKNNMKCSLKFEVAQVGGYDDLDYDSDDSDW</sequence>
<gene>
    <name evidence="2" type="ORF">Hypma_004311</name>
</gene>
<comment type="caution">
    <text evidence="2">The sequence shown here is derived from an EMBL/GenBank/DDBJ whole genome shotgun (WGS) entry which is preliminary data.</text>
</comment>
<organism evidence="2 3">
    <name type="scientific">Hypsizygus marmoreus</name>
    <name type="common">White beech mushroom</name>
    <name type="synonym">Agaricus marmoreus</name>
    <dbReference type="NCBI Taxonomy" id="39966"/>
    <lineage>
        <taxon>Eukaryota</taxon>
        <taxon>Fungi</taxon>
        <taxon>Dikarya</taxon>
        <taxon>Basidiomycota</taxon>
        <taxon>Agaricomycotina</taxon>
        <taxon>Agaricomycetes</taxon>
        <taxon>Agaricomycetidae</taxon>
        <taxon>Agaricales</taxon>
        <taxon>Tricholomatineae</taxon>
        <taxon>Lyophyllaceae</taxon>
        <taxon>Hypsizygus</taxon>
    </lineage>
</organism>
<feature type="compositionally biased region" description="Low complexity" evidence="1">
    <location>
        <begin position="100"/>
        <end position="116"/>
    </location>
</feature>
<dbReference type="InParanoid" id="A0A369K8Q7"/>
<feature type="region of interest" description="Disordered" evidence="1">
    <location>
        <begin position="88"/>
        <end position="123"/>
    </location>
</feature>
<reference evidence="2" key="1">
    <citation type="submission" date="2018-04" db="EMBL/GenBank/DDBJ databases">
        <title>Whole genome sequencing of Hypsizygus marmoreus.</title>
        <authorList>
            <person name="Choi I.-G."/>
            <person name="Min B."/>
            <person name="Kim J.-G."/>
            <person name="Kim S."/>
            <person name="Oh Y.-L."/>
            <person name="Kong W.-S."/>
            <person name="Park H."/>
            <person name="Jeong J."/>
            <person name="Song E.-S."/>
        </authorList>
    </citation>
    <scope>NUCLEOTIDE SEQUENCE [LARGE SCALE GENOMIC DNA]</scope>
    <source>
        <strain evidence="2">51987-8</strain>
    </source>
</reference>
<dbReference type="OrthoDB" id="2743634at2759"/>
<accession>A0A369K8Q7</accession>